<name>A0ACC7P9H8_9BACL</name>
<gene>
    <name evidence="1" type="ORF">ACI1P1_27465</name>
</gene>
<accession>A0ACC7P9H8</accession>
<keyword evidence="2" id="KW-1185">Reference proteome</keyword>
<dbReference type="EMBL" id="JBJURJ010000025">
    <property type="protein sequence ID" value="MFM9332042.1"/>
    <property type="molecule type" value="Genomic_DNA"/>
</dbReference>
<protein>
    <submittedName>
        <fullName evidence="1">Uncharacterized protein</fullName>
    </submittedName>
</protein>
<sequence length="60" mass="6322">MGMGVKGAGVGKGNGITEVNFRYWLAAAVQEAIAERVFRYPASTPSQYGQAAGLAENGFR</sequence>
<evidence type="ECO:0000313" key="1">
    <source>
        <dbReference type="EMBL" id="MFM9332042.1"/>
    </source>
</evidence>
<dbReference type="Proteomes" id="UP001631969">
    <property type="component" value="Unassembled WGS sequence"/>
</dbReference>
<reference evidence="1" key="1">
    <citation type="submission" date="2024-12" db="EMBL/GenBank/DDBJ databases">
        <authorList>
            <person name="Wu N."/>
        </authorList>
    </citation>
    <scope>NUCLEOTIDE SEQUENCE</scope>
    <source>
        <strain evidence="1">P15</strain>
    </source>
</reference>
<proteinExistence type="predicted"/>
<organism evidence="1 2">
    <name type="scientific">Paenibacillus mesotrionivorans</name>
    <dbReference type="NCBI Taxonomy" id="3160968"/>
    <lineage>
        <taxon>Bacteria</taxon>
        <taxon>Bacillati</taxon>
        <taxon>Bacillota</taxon>
        <taxon>Bacilli</taxon>
        <taxon>Bacillales</taxon>
        <taxon>Paenibacillaceae</taxon>
        <taxon>Paenibacillus</taxon>
    </lineage>
</organism>
<evidence type="ECO:0000313" key="2">
    <source>
        <dbReference type="Proteomes" id="UP001631969"/>
    </source>
</evidence>
<comment type="caution">
    <text evidence="1">The sequence shown here is derived from an EMBL/GenBank/DDBJ whole genome shotgun (WGS) entry which is preliminary data.</text>
</comment>